<organism evidence="5 6">
    <name type="scientific">Pararhodobacter zhoushanensis</name>
    <dbReference type="NCBI Taxonomy" id="2479545"/>
    <lineage>
        <taxon>Bacteria</taxon>
        <taxon>Pseudomonadati</taxon>
        <taxon>Pseudomonadota</taxon>
        <taxon>Alphaproteobacteria</taxon>
        <taxon>Rhodobacterales</taxon>
        <taxon>Paracoccaceae</taxon>
        <taxon>Pararhodobacter</taxon>
    </lineage>
</organism>
<evidence type="ECO:0000259" key="4">
    <source>
        <dbReference type="PROSITE" id="PS50043"/>
    </source>
</evidence>
<sequence>MREGTELQAFSRFVGALHEVRRGMDGPALLDWAAGELSGIVGFDAAWLGWADTVPPEVDIIGTTMHNLPADYVAFWSEIRNDDLLAADVQSMKSTGRFWAQYDRDGPRQSDGMIALADRYGLRKLSVVTRALDPLRPQLFLSAYRGGTGARSLVQRELQFLSCALDHMQSVLDQEGARDGSFRLLVDARGRPVAGNAAALTLWSGWQAEPKRREPAESFDDFLETRGFNVLASPTALNDGHQLTELRLMPRRVVDRFTAREREIAELIAEGFTHKEIARGLGLAPATVRNQTARIYEKAGVSSRAALTRAILTDQASLQG</sequence>
<evidence type="ECO:0000256" key="3">
    <source>
        <dbReference type="ARBA" id="ARBA00023163"/>
    </source>
</evidence>
<dbReference type="Pfam" id="PF00196">
    <property type="entry name" value="GerE"/>
    <property type="match status" value="1"/>
</dbReference>
<dbReference type="InterPro" id="IPR036388">
    <property type="entry name" value="WH-like_DNA-bd_sf"/>
</dbReference>
<dbReference type="PANTHER" id="PTHR44688:SF16">
    <property type="entry name" value="DNA-BINDING TRANSCRIPTIONAL ACTIVATOR DEVR_DOSR"/>
    <property type="match status" value="1"/>
</dbReference>
<reference evidence="5 6" key="1">
    <citation type="submission" date="2022-10" db="EMBL/GenBank/DDBJ databases">
        <title>Pararhodobacter sp. nov., isolated from marine algae.</title>
        <authorList>
            <person name="Choi B.J."/>
            <person name="Kim J.M."/>
            <person name="Lee J.K."/>
            <person name="Choi D.G."/>
            <person name="Jeon C.O."/>
        </authorList>
    </citation>
    <scope>NUCLEOTIDE SEQUENCE [LARGE SCALE GENOMIC DNA]</scope>
    <source>
        <strain evidence="5 6">ZQ420</strain>
    </source>
</reference>
<evidence type="ECO:0000256" key="1">
    <source>
        <dbReference type="ARBA" id="ARBA00023015"/>
    </source>
</evidence>
<dbReference type="InterPro" id="IPR000792">
    <property type="entry name" value="Tscrpt_reg_LuxR_C"/>
</dbReference>
<feature type="domain" description="HTH luxR-type" evidence="4">
    <location>
        <begin position="250"/>
        <end position="315"/>
    </location>
</feature>
<accession>A0ABT3GVW6</accession>
<evidence type="ECO:0000256" key="2">
    <source>
        <dbReference type="ARBA" id="ARBA00023125"/>
    </source>
</evidence>
<comment type="caution">
    <text evidence="5">The sequence shown here is derived from an EMBL/GenBank/DDBJ whole genome shotgun (WGS) entry which is preliminary data.</text>
</comment>
<keyword evidence="2" id="KW-0238">DNA-binding</keyword>
<dbReference type="PANTHER" id="PTHR44688">
    <property type="entry name" value="DNA-BINDING TRANSCRIPTIONAL ACTIVATOR DEVR_DOSR"/>
    <property type="match status" value="1"/>
</dbReference>
<keyword evidence="1" id="KW-0805">Transcription regulation</keyword>
<name>A0ABT3GVW6_9RHOB</name>
<dbReference type="InterPro" id="IPR016032">
    <property type="entry name" value="Sig_transdc_resp-reg_C-effctor"/>
</dbReference>
<dbReference type="SMART" id="SM00421">
    <property type="entry name" value="HTH_LUXR"/>
    <property type="match status" value="1"/>
</dbReference>
<dbReference type="PRINTS" id="PR00038">
    <property type="entry name" value="HTHLUXR"/>
</dbReference>
<keyword evidence="3" id="KW-0804">Transcription</keyword>
<protein>
    <submittedName>
        <fullName evidence="5">LuxR C-terminal-related transcriptional regulator</fullName>
    </submittedName>
</protein>
<dbReference type="Gene3D" id="1.10.10.10">
    <property type="entry name" value="Winged helix-like DNA-binding domain superfamily/Winged helix DNA-binding domain"/>
    <property type="match status" value="1"/>
</dbReference>
<dbReference type="Proteomes" id="UP001208938">
    <property type="component" value="Unassembled WGS sequence"/>
</dbReference>
<evidence type="ECO:0000313" key="5">
    <source>
        <dbReference type="EMBL" id="MCW1931686.1"/>
    </source>
</evidence>
<dbReference type="SUPFAM" id="SSF46894">
    <property type="entry name" value="C-terminal effector domain of the bipartite response regulators"/>
    <property type="match status" value="1"/>
</dbReference>
<evidence type="ECO:0000313" key="6">
    <source>
        <dbReference type="Proteomes" id="UP001208938"/>
    </source>
</evidence>
<dbReference type="RefSeq" id="WP_264504779.1">
    <property type="nucleotide sequence ID" value="NZ_JAPDFL010000001.1"/>
</dbReference>
<dbReference type="EMBL" id="JAPDFL010000001">
    <property type="protein sequence ID" value="MCW1931686.1"/>
    <property type="molecule type" value="Genomic_DNA"/>
</dbReference>
<proteinExistence type="predicted"/>
<dbReference type="PROSITE" id="PS50043">
    <property type="entry name" value="HTH_LUXR_2"/>
    <property type="match status" value="1"/>
</dbReference>
<gene>
    <name evidence="5" type="ORF">OKW52_05270</name>
</gene>
<dbReference type="CDD" id="cd06170">
    <property type="entry name" value="LuxR_C_like"/>
    <property type="match status" value="1"/>
</dbReference>
<keyword evidence="6" id="KW-1185">Reference proteome</keyword>